<evidence type="ECO:0000256" key="1">
    <source>
        <dbReference type="SAM" id="MobiDB-lite"/>
    </source>
</evidence>
<sequence length="47" mass="5333">MKDKEVNDEGLAAEILTGTAVFPITNAKRESENPELEVMRSREKEKK</sequence>
<evidence type="ECO:0000313" key="3">
    <source>
        <dbReference type="Proteomes" id="UP000809829"/>
    </source>
</evidence>
<feature type="region of interest" description="Disordered" evidence="1">
    <location>
        <begin position="27"/>
        <end position="47"/>
    </location>
</feature>
<protein>
    <submittedName>
        <fullName evidence="2">Uncharacterized protein</fullName>
    </submittedName>
</protein>
<dbReference type="EMBL" id="JAFBFC010000004">
    <property type="protein sequence ID" value="MBM7703787.1"/>
    <property type="molecule type" value="Genomic_DNA"/>
</dbReference>
<accession>A0ABS2QWI2</accession>
<dbReference type="Proteomes" id="UP000809829">
    <property type="component" value="Unassembled WGS sequence"/>
</dbReference>
<proteinExistence type="predicted"/>
<dbReference type="RefSeq" id="WP_205187736.1">
    <property type="nucleotide sequence ID" value="NZ_JAFBFC010000004.1"/>
</dbReference>
<name>A0ABS2QWI2_9BACI</name>
<organism evidence="2 3">
    <name type="scientific">Priestia iocasae</name>
    <dbReference type="NCBI Taxonomy" id="2291674"/>
    <lineage>
        <taxon>Bacteria</taxon>
        <taxon>Bacillati</taxon>
        <taxon>Bacillota</taxon>
        <taxon>Bacilli</taxon>
        <taxon>Bacillales</taxon>
        <taxon>Bacillaceae</taxon>
        <taxon>Priestia</taxon>
    </lineage>
</organism>
<keyword evidence="3" id="KW-1185">Reference proteome</keyword>
<gene>
    <name evidence="2" type="ORF">JOC83_002636</name>
</gene>
<evidence type="ECO:0000313" key="2">
    <source>
        <dbReference type="EMBL" id="MBM7703787.1"/>
    </source>
</evidence>
<reference evidence="2 3" key="1">
    <citation type="submission" date="2021-01" db="EMBL/GenBank/DDBJ databases">
        <title>Genomic Encyclopedia of Type Strains, Phase IV (KMG-IV): sequencing the most valuable type-strain genomes for metagenomic binning, comparative biology and taxonomic classification.</title>
        <authorList>
            <person name="Goeker M."/>
        </authorList>
    </citation>
    <scope>NUCLEOTIDE SEQUENCE [LARGE SCALE GENOMIC DNA]</scope>
    <source>
        <strain evidence="2 3">DSM 104297</strain>
    </source>
</reference>
<comment type="caution">
    <text evidence="2">The sequence shown here is derived from an EMBL/GenBank/DDBJ whole genome shotgun (WGS) entry which is preliminary data.</text>
</comment>